<sequence length="698" mass="78522">MTHRYATGLLGLLSAVFLLSLGSSGGPVAGDDADEYQSNDFDARERNQEDSVLQTRPVLLIPGFASTQLNAWKKVSCKNSFQKNLYRDVNIGDRLWIDVARILAQGDCWVQCMKLHMVNQSEVECKLRAGEGTSAIAELDPGIVTGPLSNVWGSMIRDLVDQFGLGPEQLIVAPYDWRLPPSKMQERDNYFYSLMKKIEYSVDMHGNGGGLVVIAHSMGNGVFRYFLEWLKLELGKNHWQKWIDKHISTYFAVGSPLLGSSEALELLASGLTQGLPITQKEIRKLVVTFGAILSFLPIPSTLNSTHDNEPLISVHYEATSDSQKARETKYTAAEIANGQLFRDMAVRDPIFAQLEEVRKRFYEEDDVLDFFVPWERPPIASVYSIYGVNMPTKHTYKYQDTDIDGHWYQVALANEHDRLHACSKTGDATVPYHSLSWAHTWLGEPGTFVNVTQVPQSVYFSAENIKQFKAVRRGESHHAEYSTQSHKQPMCATKKDAVGAVADNAGFLEGLFKSSTLDQITFFERRTEVNGVARSTGVWEVDNAGHREILANPAFLRELRAEIRQVFKGKIISDKTSRPPVIDSDCYWNYRQAKCEFPEFCEYRYSFGDVILDQSCRLRQQPMRQRPKRVRPPLVDKDELKPDEQSDESVELATGPTTMGPYVEAARPYCSAPCSPSYSSHTKSLDAKVLKSCGGNCT</sequence>
<dbReference type="InterPro" id="IPR003386">
    <property type="entry name" value="LACT/PDAT_acylTrfase"/>
</dbReference>
<feature type="compositionally biased region" description="Basic and acidic residues" evidence="1">
    <location>
        <begin position="634"/>
        <end position="644"/>
    </location>
</feature>
<dbReference type="Proteomes" id="UP000019132">
    <property type="component" value="Unassembled WGS sequence"/>
</dbReference>
<evidence type="ECO:0000313" key="4">
    <source>
        <dbReference type="Proteomes" id="UP000019132"/>
    </source>
</evidence>
<accession>K3WZH2</accession>
<dbReference type="InterPro" id="IPR029058">
    <property type="entry name" value="AB_hydrolase_fold"/>
</dbReference>
<proteinExistence type="predicted"/>
<dbReference type="SUPFAM" id="SSF53474">
    <property type="entry name" value="alpha/beta-Hydrolases"/>
    <property type="match status" value="1"/>
</dbReference>
<evidence type="ECO:0000256" key="2">
    <source>
        <dbReference type="SAM" id="SignalP"/>
    </source>
</evidence>
<reference evidence="4" key="2">
    <citation type="submission" date="2010-04" db="EMBL/GenBank/DDBJ databases">
        <authorList>
            <person name="Buell R."/>
            <person name="Hamilton J."/>
            <person name="Hostetler J."/>
        </authorList>
    </citation>
    <scope>NUCLEOTIDE SEQUENCE [LARGE SCALE GENOMIC DNA]</scope>
    <source>
        <strain evidence="4">DAOM:BR144</strain>
    </source>
</reference>
<dbReference type="STRING" id="431595.K3WZH2"/>
<organism evidence="3 4">
    <name type="scientific">Globisporangium ultimum (strain ATCC 200006 / CBS 805.95 / DAOM BR144)</name>
    <name type="common">Pythium ultimum</name>
    <dbReference type="NCBI Taxonomy" id="431595"/>
    <lineage>
        <taxon>Eukaryota</taxon>
        <taxon>Sar</taxon>
        <taxon>Stramenopiles</taxon>
        <taxon>Oomycota</taxon>
        <taxon>Peronosporomycetes</taxon>
        <taxon>Pythiales</taxon>
        <taxon>Pythiaceae</taxon>
        <taxon>Globisporangium</taxon>
    </lineage>
</organism>
<feature type="signal peptide" evidence="2">
    <location>
        <begin position="1"/>
        <end position="25"/>
    </location>
</feature>
<reference evidence="3" key="3">
    <citation type="submission" date="2015-02" db="UniProtKB">
        <authorList>
            <consortium name="EnsemblProtists"/>
        </authorList>
    </citation>
    <scope>IDENTIFICATION</scope>
    <source>
        <strain evidence="3">DAOM BR144</strain>
    </source>
</reference>
<dbReference type="VEuPathDB" id="FungiDB:PYU1_G010350"/>
<dbReference type="AlphaFoldDB" id="K3WZH2"/>
<dbReference type="HOGENOM" id="CLU_024778_0_0_1"/>
<protein>
    <submittedName>
        <fullName evidence="3">Uncharacterized protein</fullName>
    </submittedName>
</protein>
<feature type="region of interest" description="Disordered" evidence="1">
    <location>
        <begin position="30"/>
        <end position="50"/>
    </location>
</feature>
<evidence type="ECO:0000313" key="3">
    <source>
        <dbReference type="EnsemblProtists" id="PYU1_T010371"/>
    </source>
</evidence>
<reference evidence="4" key="1">
    <citation type="journal article" date="2010" name="Genome Biol.">
        <title>Genome sequence of the necrotrophic plant pathogen Pythium ultimum reveals original pathogenicity mechanisms and effector repertoire.</title>
        <authorList>
            <person name="Levesque C.A."/>
            <person name="Brouwer H."/>
            <person name="Cano L."/>
            <person name="Hamilton J.P."/>
            <person name="Holt C."/>
            <person name="Huitema E."/>
            <person name="Raffaele S."/>
            <person name="Robideau G.P."/>
            <person name="Thines M."/>
            <person name="Win J."/>
            <person name="Zerillo M.M."/>
            <person name="Beakes G.W."/>
            <person name="Boore J.L."/>
            <person name="Busam D."/>
            <person name="Dumas B."/>
            <person name="Ferriera S."/>
            <person name="Fuerstenberg S.I."/>
            <person name="Gachon C.M."/>
            <person name="Gaulin E."/>
            <person name="Govers F."/>
            <person name="Grenville-Briggs L."/>
            <person name="Horner N."/>
            <person name="Hostetler J."/>
            <person name="Jiang R.H."/>
            <person name="Johnson J."/>
            <person name="Krajaejun T."/>
            <person name="Lin H."/>
            <person name="Meijer H.J."/>
            <person name="Moore B."/>
            <person name="Morris P."/>
            <person name="Phuntmart V."/>
            <person name="Puiu D."/>
            <person name="Shetty J."/>
            <person name="Stajich J.E."/>
            <person name="Tripathy S."/>
            <person name="Wawra S."/>
            <person name="van West P."/>
            <person name="Whitty B.R."/>
            <person name="Coutinho P.M."/>
            <person name="Henrissat B."/>
            <person name="Martin F."/>
            <person name="Thomas P.D."/>
            <person name="Tyler B.M."/>
            <person name="De Vries R.P."/>
            <person name="Kamoun S."/>
            <person name="Yandell M."/>
            <person name="Tisserat N."/>
            <person name="Buell C.R."/>
        </authorList>
    </citation>
    <scope>NUCLEOTIDE SEQUENCE</scope>
    <source>
        <strain evidence="4">DAOM:BR144</strain>
    </source>
</reference>
<dbReference type="EMBL" id="GL376602">
    <property type="status" value="NOT_ANNOTATED_CDS"/>
    <property type="molecule type" value="Genomic_DNA"/>
</dbReference>
<feature type="chain" id="PRO_5003868253" evidence="2">
    <location>
        <begin position="26"/>
        <end position="698"/>
    </location>
</feature>
<keyword evidence="4" id="KW-1185">Reference proteome</keyword>
<evidence type="ECO:0000256" key="1">
    <source>
        <dbReference type="SAM" id="MobiDB-lite"/>
    </source>
</evidence>
<dbReference type="OMA" id="SIWMLPF"/>
<dbReference type="GO" id="GO:0006629">
    <property type="term" value="P:lipid metabolic process"/>
    <property type="evidence" value="ECO:0007669"/>
    <property type="project" value="InterPro"/>
</dbReference>
<dbReference type="Gene3D" id="3.40.50.1820">
    <property type="entry name" value="alpha/beta hydrolase"/>
    <property type="match status" value="1"/>
</dbReference>
<dbReference type="Pfam" id="PF02450">
    <property type="entry name" value="LCAT"/>
    <property type="match status" value="1"/>
</dbReference>
<dbReference type="EnsemblProtists" id="PYU1_T010371">
    <property type="protein sequence ID" value="PYU1_T010371"/>
    <property type="gene ID" value="PYU1_G010350"/>
</dbReference>
<name>K3WZH2_GLOUD</name>
<dbReference type="GO" id="GO:0008374">
    <property type="term" value="F:O-acyltransferase activity"/>
    <property type="evidence" value="ECO:0007669"/>
    <property type="project" value="InterPro"/>
</dbReference>
<feature type="region of interest" description="Disordered" evidence="1">
    <location>
        <begin position="621"/>
        <end position="657"/>
    </location>
</feature>
<keyword evidence="2" id="KW-0732">Signal</keyword>
<dbReference type="eggNOG" id="KOG2369">
    <property type="taxonomic scope" value="Eukaryota"/>
</dbReference>
<dbReference type="InParanoid" id="K3WZH2"/>
<dbReference type="PANTHER" id="PTHR11440">
    <property type="entry name" value="LECITHIN-CHOLESTEROL ACYLTRANSFERASE-RELATED"/>
    <property type="match status" value="1"/>
</dbReference>